<accession>A0AAD6GTF8</accession>
<reference evidence="1" key="1">
    <citation type="journal article" date="2023" name="IMA Fungus">
        <title>Comparative genomic study of the Penicillium genus elucidates a diverse pangenome and 15 lateral gene transfer events.</title>
        <authorList>
            <person name="Petersen C."/>
            <person name="Sorensen T."/>
            <person name="Nielsen M.R."/>
            <person name="Sondergaard T.E."/>
            <person name="Sorensen J.L."/>
            <person name="Fitzpatrick D.A."/>
            <person name="Frisvad J.C."/>
            <person name="Nielsen K.L."/>
        </authorList>
    </citation>
    <scope>NUCLEOTIDE SEQUENCE</scope>
    <source>
        <strain evidence="1">IBT 12815</strain>
    </source>
</reference>
<dbReference type="EMBL" id="JAQJAE010000006">
    <property type="protein sequence ID" value="KAJ5588572.1"/>
    <property type="molecule type" value="Genomic_DNA"/>
</dbReference>
<evidence type="ECO:0000313" key="1">
    <source>
        <dbReference type="EMBL" id="KAJ5588572.1"/>
    </source>
</evidence>
<keyword evidence="2" id="KW-1185">Reference proteome</keyword>
<gene>
    <name evidence="1" type="ORF">N7537_011250</name>
</gene>
<dbReference type="AlphaFoldDB" id="A0AAD6GTF8"/>
<name>A0AAD6GTF8_9EURO</name>
<protein>
    <submittedName>
        <fullName evidence="1">Uncharacterized protein</fullName>
    </submittedName>
</protein>
<dbReference type="GeneID" id="81592546"/>
<comment type="caution">
    <text evidence="1">The sequence shown here is derived from an EMBL/GenBank/DDBJ whole genome shotgun (WGS) entry which is preliminary data.</text>
</comment>
<reference evidence="1" key="2">
    <citation type="submission" date="2023-01" db="EMBL/GenBank/DDBJ databases">
        <authorList>
            <person name="Petersen C."/>
        </authorList>
    </citation>
    <scope>NUCLEOTIDE SEQUENCE</scope>
    <source>
        <strain evidence="1">IBT 12815</strain>
    </source>
</reference>
<organism evidence="1 2">
    <name type="scientific">Penicillium hordei</name>
    <dbReference type="NCBI Taxonomy" id="40994"/>
    <lineage>
        <taxon>Eukaryota</taxon>
        <taxon>Fungi</taxon>
        <taxon>Dikarya</taxon>
        <taxon>Ascomycota</taxon>
        <taxon>Pezizomycotina</taxon>
        <taxon>Eurotiomycetes</taxon>
        <taxon>Eurotiomycetidae</taxon>
        <taxon>Eurotiales</taxon>
        <taxon>Aspergillaceae</taxon>
        <taxon>Penicillium</taxon>
    </lineage>
</organism>
<dbReference type="RefSeq" id="XP_056747591.1">
    <property type="nucleotide sequence ID" value="XM_056902304.1"/>
</dbReference>
<evidence type="ECO:0000313" key="2">
    <source>
        <dbReference type="Proteomes" id="UP001213799"/>
    </source>
</evidence>
<dbReference type="Proteomes" id="UP001213799">
    <property type="component" value="Unassembled WGS sequence"/>
</dbReference>
<proteinExistence type="predicted"/>
<sequence>MIECVGSGPSIPLKLCVAILRGEAEDIGETEEEFLDLKEKRLQNDLLVSIFAGLRSLREIVQHAEAASYIISQLCIHD</sequence>